<dbReference type="AlphaFoldDB" id="A0A5C7WCD2"/>
<dbReference type="Proteomes" id="UP000321110">
    <property type="component" value="Unassembled WGS sequence"/>
</dbReference>
<dbReference type="EMBL" id="SSFO01000057">
    <property type="protein sequence ID" value="TXI34763.1"/>
    <property type="molecule type" value="Genomic_DNA"/>
</dbReference>
<sequence>MKWLKSWSPPWRKGADTSVPIGSRELLEMIAAGATAVSGVSINPTTAMRYAPFFACLKVLSEDVGKLPVKLYKERPERGADVAKAHPIHRLISRRPNDFMTASEFWEMCTAHQILRGNFYAWKNVVNGEVVELLPLSPLTTKPKLREDWSLVYDVTFADGKRDILSADQVFHVRALTLDGVRGLGALEYARECLGSGIAAERHGAKLFVNGANPGGALQTDQILTDEVFNRVRDTWNEKHQGIDNSHKVAILEGGLKWASVTMTNADAQWLENRKHTDNQICGMLRVPPHKIAILDRSTNNNIEHQALEYVTDALLPIVNRIESRIRLSLLNERDEESHYAKFNVTALLRGDMNARRQFYKDMVFIGAFSPNDVLELEDRNPREGGDIYLTPSNMNINGRPADENQKHA</sequence>
<dbReference type="InterPro" id="IPR006427">
    <property type="entry name" value="Portal_HK97"/>
</dbReference>
<dbReference type="InterPro" id="IPR006944">
    <property type="entry name" value="Phage/GTA_portal"/>
</dbReference>
<name>A0A5C7WCD2_AQUAC</name>
<evidence type="ECO:0000256" key="1">
    <source>
        <dbReference type="SAM" id="MobiDB-lite"/>
    </source>
</evidence>
<proteinExistence type="predicted"/>
<dbReference type="NCBIfam" id="TIGR01537">
    <property type="entry name" value="portal_HK97"/>
    <property type="match status" value="1"/>
</dbReference>
<evidence type="ECO:0000313" key="2">
    <source>
        <dbReference type="EMBL" id="TXI34763.1"/>
    </source>
</evidence>
<dbReference type="Pfam" id="PF04860">
    <property type="entry name" value="Phage_portal"/>
    <property type="match status" value="1"/>
</dbReference>
<evidence type="ECO:0000313" key="3">
    <source>
        <dbReference type="Proteomes" id="UP000321110"/>
    </source>
</evidence>
<accession>A0A5C7WCD2</accession>
<organism evidence="2 3">
    <name type="scientific">Aquipseudomonas alcaligenes</name>
    <name type="common">Pseudomonas alcaligenes</name>
    <dbReference type="NCBI Taxonomy" id="43263"/>
    <lineage>
        <taxon>Bacteria</taxon>
        <taxon>Pseudomonadati</taxon>
        <taxon>Pseudomonadota</taxon>
        <taxon>Gammaproteobacteria</taxon>
        <taxon>Pseudomonadales</taxon>
        <taxon>Pseudomonadaceae</taxon>
        <taxon>Aquipseudomonas</taxon>
    </lineage>
</organism>
<comment type="caution">
    <text evidence="2">The sequence shown here is derived from an EMBL/GenBank/DDBJ whole genome shotgun (WGS) entry which is preliminary data.</text>
</comment>
<reference evidence="2 3" key="1">
    <citation type="submission" date="2018-09" db="EMBL/GenBank/DDBJ databases">
        <title>Metagenome Assembled Genomes from an Advanced Water Purification Facility.</title>
        <authorList>
            <person name="Stamps B.W."/>
            <person name="Spear J.R."/>
        </authorList>
    </citation>
    <scope>NUCLEOTIDE SEQUENCE [LARGE SCALE GENOMIC DNA]</scope>
    <source>
        <strain evidence="2">Bin_52_1</strain>
    </source>
</reference>
<feature type="region of interest" description="Disordered" evidence="1">
    <location>
        <begin position="387"/>
        <end position="409"/>
    </location>
</feature>
<protein>
    <submittedName>
        <fullName evidence="2">Phage portal protein</fullName>
    </submittedName>
</protein>
<gene>
    <name evidence="2" type="ORF">E6Q69_03175</name>
</gene>